<evidence type="ECO:0000256" key="2">
    <source>
        <dbReference type="ARBA" id="ARBA00022448"/>
    </source>
</evidence>
<dbReference type="GO" id="GO:0005886">
    <property type="term" value="C:plasma membrane"/>
    <property type="evidence" value="ECO:0007669"/>
    <property type="project" value="UniProtKB-SubCell"/>
</dbReference>
<comment type="caution">
    <text evidence="6">The sequence shown here is derived from an EMBL/GenBank/DDBJ whole genome shotgun (WGS) entry which is preliminary data.</text>
</comment>
<proteinExistence type="predicted"/>
<evidence type="ECO:0000313" key="7">
    <source>
        <dbReference type="Proteomes" id="UP000533641"/>
    </source>
</evidence>
<dbReference type="GO" id="GO:0005524">
    <property type="term" value="F:ATP binding"/>
    <property type="evidence" value="ECO:0007669"/>
    <property type="project" value="UniProtKB-KW"/>
</dbReference>
<organism evidence="6 7">
    <name type="scientific">Rhizobium mongolense</name>
    <dbReference type="NCBI Taxonomy" id="57676"/>
    <lineage>
        <taxon>Bacteria</taxon>
        <taxon>Pseudomonadati</taxon>
        <taxon>Pseudomonadota</taxon>
        <taxon>Alphaproteobacteria</taxon>
        <taxon>Hyphomicrobiales</taxon>
        <taxon>Rhizobiaceae</taxon>
        <taxon>Rhizobium/Agrobacterium group</taxon>
        <taxon>Rhizobium</taxon>
    </lineage>
</organism>
<accession>A0A7W6WHS6</accession>
<dbReference type="AlphaFoldDB" id="A0A7W6WHS6"/>
<dbReference type="InterPro" id="IPR013563">
    <property type="entry name" value="Oligopep_ABC_C"/>
</dbReference>
<dbReference type="EMBL" id="JACIGM010000019">
    <property type="protein sequence ID" value="MBB4278616.1"/>
    <property type="molecule type" value="Genomic_DNA"/>
</dbReference>
<reference evidence="6 7" key="1">
    <citation type="submission" date="2020-08" db="EMBL/GenBank/DDBJ databases">
        <title>Genomic Encyclopedia of Type Strains, Phase IV (KMG-V): Genome sequencing to study the core and pangenomes of soil and plant-associated prokaryotes.</title>
        <authorList>
            <person name="Whitman W."/>
        </authorList>
    </citation>
    <scope>NUCLEOTIDE SEQUENCE [LARGE SCALE GENOMIC DNA]</scope>
    <source>
        <strain evidence="6 7">SEMIA 402</strain>
    </source>
</reference>
<name>A0A7W6WHS6_9HYPH</name>
<evidence type="ECO:0000256" key="3">
    <source>
        <dbReference type="ARBA" id="ARBA00022741"/>
    </source>
</evidence>
<keyword evidence="2" id="KW-0813">Transport</keyword>
<gene>
    <name evidence="6" type="ORF">GGE12_006427</name>
</gene>
<evidence type="ECO:0000256" key="1">
    <source>
        <dbReference type="ARBA" id="ARBA00004202"/>
    </source>
</evidence>
<feature type="non-terminal residue" evidence="6">
    <location>
        <position position="1"/>
    </location>
</feature>
<evidence type="ECO:0000256" key="4">
    <source>
        <dbReference type="ARBA" id="ARBA00022840"/>
    </source>
</evidence>
<dbReference type="Pfam" id="PF08352">
    <property type="entry name" value="oligo_HPY"/>
    <property type="match status" value="1"/>
</dbReference>
<keyword evidence="4" id="KW-0067">ATP-binding</keyword>
<evidence type="ECO:0000259" key="5">
    <source>
        <dbReference type="Pfam" id="PF08352"/>
    </source>
</evidence>
<comment type="subcellular location">
    <subcellularLocation>
        <location evidence="1">Cell membrane</location>
        <topology evidence="1">Peripheral membrane protein</topology>
    </subcellularLocation>
</comment>
<protein>
    <submittedName>
        <fullName evidence="6">ABC-type oligopeptide transport system ATPase subunit</fullName>
    </submittedName>
</protein>
<evidence type="ECO:0000313" key="6">
    <source>
        <dbReference type="EMBL" id="MBB4278616.1"/>
    </source>
</evidence>
<dbReference type="Proteomes" id="UP000533641">
    <property type="component" value="Unassembled WGS sequence"/>
</dbReference>
<feature type="domain" description="Oligopeptide/dipeptide ABC transporter C-terminal" evidence="5">
    <location>
        <begin position="1"/>
        <end position="35"/>
    </location>
</feature>
<keyword evidence="3" id="KW-0547">Nucleotide-binding</keyword>
<dbReference type="GO" id="GO:0015833">
    <property type="term" value="P:peptide transport"/>
    <property type="evidence" value="ECO:0007669"/>
    <property type="project" value="InterPro"/>
</dbReference>
<sequence>PRAAIFGNPQHPYTKTLMAAVPVPDPDRRRVKRMAAHDEIKSPIRAVDYKIVPLEYHTVSPGHLVAMS</sequence>